<sequence>MTDHMLMPKPNPNDISIGKDQWITFIDVIGQQGQAVSIDHLVDPLESFWTALESNCVAGCCGIDALSLWPEDIQKASSSMDRVELLIALVALREFAVRNENKIFVSTRLNNYFHKQVLLQIIDHIQAHVMSTQIS</sequence>
<comment type="caution">
    <text evidence="1">The sequence shown here is derived from an EMBL/GenBank/DDBJ whole genome shotgun (WGS) entry which is preliminary data.</text>
</comment>
<accession>B9XMI3</accession>
<proteinExistence type="predicted"/>
<evidence type="ECO:0000313" key="2">
    <source>
        <dbReference type="Proteomes" id="UP000003688"/>
    </source>
</evidence>
<dbReference type="Proteomes" id="UP000003688">
    <property type="component" value="Unassembled WGS sequence"/>
</dbReference>
<name>B9XMI3_PEDPL</name>
<reference evidence="1 2" key="1">
    <citation type="journal article" date="2011" name="J. Bacteriol.">
        <title>Genome sequence of 'Pedosphaera parvula' Ellin514, an aerobic Verrucomicrobial isolate from pasture soil.</title>
        <authorList>
            <person name="Kant R."/>
            <person name="van Passel M.W."/>
            <person name="Sangwan P."/>
            <person name="Palva A."/>
            <person name="Lucas S."/>
            <person name="Copeland A."/>
            <person name="Lapidus A."/>
            <person name="Glavina Del Rio T."/>
            <person name="Dalin E."/>
            <person name="Tice H."/>
            <person name="Bruce D."/>
            <person name="Goodwin L."/>
            <person name="Pitluck S."/>
            <person name="Chertkov O."/>
            <person name="Larimer F.W."/>
            <person name="Land M.L."/>
            <person name="Hauser L."/>
            <person name="Brettin T.S."/>
            <person name="Detter J.C."/>
            <person name="Han S."/>
            <person name="de Vos W.M."/>
            <person name="Janssen P.H."/>
            <person name="Smidt H."/>
        </authorList>
    </citation>
    <scope>NUCLEOTIDE SEQUENCE [LARGE SCALE GENOMIC DNA]</scope>
    <source>
        <strain evidence="1 2">Ellin514</strain>
    </source>
</reference>
<dbReference type="AlphaFoldDB" id="B9XMI3"/>
<protein>
    <submittedName>
        <fullName evidence="1">Uncharacterized protein</fullName>
    </submittedName>
</protein>
<evidence type="ECO:0000313" key="1">
    <source>
        <dbReference type="EMBL" id="EEF59025.1"/>
    </source>
</evidence>
<gene>
    <name evidence="1" type="ORF">Cflav_PD2074</name>
</gene>
<dbReference type="InterPro" id="IPR046294">
    <property type="entry name" value="DUF6331"/>
</dbReference>
<dbReference type="Pfam" id="PF19856">
    <property type="entry name" value="DUF6331"/>
    <property type="match status" value="1"/>
</dbReference>
<organism evidence="1 2">
    <name type="scientific">Pedosphaera parvula (strain Ellin514)</name>
    <dbReference type="NCBI Taxonomy" id="320771"/>
    <lineage>
        <taxon>Bacteria</taxon>
        <taxon>Pseudomonadati</taxon>
        <taxon>Verrucomicrobiota</taxon>
        <taxon>Pedosphaerae</taxon>
        <taxon>Pedosphaerales</taxon>
        <taxon>Pedosphaeraceae</taxon>
        <taxon>Pedosphaera</taxon>
    </lineage>
</organism>
<keyword evidence="2" id="KW-1185">Reference proteome</keyword>
<dbReference type="EMBL" id="ABOX02000034">
    <property type="protein sequence ID" value="EEF59025.1"/>
    <property type="molecule type" value="Genomic_DNA"/>
</dbReference>